<feature type="domain" description="Ig-like" evidence="1">
    <location>
        <begin position="99"/>
        <end position="202"/>
    </location>
</feature>
<dbReference type="InterPro" id="IPR003598">
    <property type="entry name" value="Ig_sub2"/>
</dbReference>
<dbReference type="AlphaFoldDB" id="A0AAW0SR58"/>
<feature type="domain" description="Ig-like" evidence="1">
    <location>
        <begin position="9"/>
        <end position="96"/>
    </location>
</feature>
<dbReference type="InterPro" id="IPR037448">
    <property type="entry name" value="Zig-8"/>
</dbReference>
<name>A0AAW0SR58_SCYPA</name>
<dbReference type="InterPro" id="IPR013106">
    <property type="entry name" value="Ig_V-set"/>
</dbReference>
<sequence>MWDQPRLKPYFENTTSTRVVGAAGRTAYLHCRVGHLGDRAVTWIRRKGAHVLTVGLFTYTTDSRFTAVHSEGTNDWTLRIDSAQRADSGVYECQVSTDPKMSRPFHLQVVEAAAQVEGPRELHMVSGSNINLTCKVTGSPEPPQYIYWYRGSTLVNYSSRGGISVVTDKLSRTSRLILTRATTADSGNYTCVPANAESASVSVYILTGEQPAAMQGGESAGVHCPARLTQLLLAVTVANVHHLAGR</sequence>
<dbReference type="GO" id="GO:0050808">
    <property type="term" value="P:synapse organization"/>
    <property type="evidence" value="ECO:0007669"/>
    <property type="project" value="TreeGrafter"/>
</dbReference>
<dbReference type="Pfam" id="PF13927">
    <property type="entry name" value="Ig_3"/>
    <property type="match status" value="1"/>
</dbReference>
<keyword evidence="3" id="KW-1185">Reference proteome</keyword>
<dbReference type="PANTHER" id="PTHR23279">
    <property type="entry name" value="DEFECTIVE PROBOSCIS EXTENSION RESPONSE DPR -RELATED"/>
    <property type="match status" value="1"/>
</dbReference>
<protein>
    <recommendedName>
        <fullName evidence="1">Ig-like domain-containing protein</fullName>
    </recommendedName>
</protein>
<dbReference type="Gene3D" id="2.60.40.10">
    <property type="entry name" value="Immunoglobulins"/>
    <property type="match status" value="2"/>
</dbReference>
<dbReference type="Proteomes" id="UP001487740">
    <property type="component" value="Unassembled WGS sequence"/>
</dbReference>
<dbReference type="InterPro" id="IPR007110">
    <property type="entry name" value="Ig-like_dom"/>
</dbReference>
<dbReference type="InterPro" id="IPR003599">
    <property type="entry name" value="Ig_sub"/>
</dbReference>
<dbReference type="Pfam" id="PF07686">
    <property type="entry name" value="V-set"/>
    <property type="match status" value="1"/>
</dbReference>
<dbReference type="CDD" id="cd00096">
    <property type="entry name" value="Ig"/>
    <property type="match status" value="1"/>
</dbReference>
<proteinExistence type="predicted"/>
<dbReference type="SUPFAM" id="SSF48726">
    <property type="entry name" value="Immunoglobulin"/>
    <property type="match status" value="2"/>
</dbReference>
<accession>A0AAW0SR58</accession>
<organism evidence="2 3">
    <name type="scientific">Scylla paramamosain</name>
    <name type="common">Mud crab</name>
    <dbReference type="NCBI Taxonomy" id="85552"/>
    <lineage>
        <taxon>Eukaryota</taxon>
        <taxon>Metazoa</taxon>
        <taxon>Ecdysozoa</taxon>
        <taxon>Arthropoda</taxon>
        <taxon>Crustacea</taxon>
        <taxon>Multicrustacea</taxon>
        <taxon>Malacostraca</taxon>
        <taxon>Eumalacostraca</taxon>
        <taxon>Eucarida</taxon>
        <taxon>Decapoda</taxon>
        <taxon>Pleocyemata</taxon>
        <taxon>Brachyura</taxon>
        <taxon>Eubrachyura</taxon>
        <taxon>Portunoidea</taxon>
        <taxon>Portunidae</taxon>
        <taxon>Portuninae</taxon>
        <taxon>Scylla</taxon>
    </lineage>
</organism>
<evidence type="ECO:0000313" key="3">
    <source>
        <dbReference type="Proteomes" id="UP001487740"/>
    </source>
</evidence>
<dbReference type="FunFam" id="2.60.40.10:FF:000129">
    <property type="entry name" value="CLUMA_CG018772, isoform A"/>
    <property type="match status" value="1"/>
</dbReference>
<dbReference type="GO" id="GO:0032589">
    <property type="term" value="C:neuron projection membrane"/>
    <property type="evidence" value="ECO:0007669"/>
    <property type="project" value="TreeGrafter"/>
</dbReference>
<dbReference type="EMBL" id="JARAKH010000047">
    <property type="protein sequence ID" value="KAK8377884.1"/>
    <property type="molecule type" value="Genomic_DNA"/>
</dbReference>
<reference evidence="2 3" key="1">
    <citation type="submission" date="2023-03" db="EMBL/GenBank/DDBJ databases">
        <title>High-quality genome of Scylla paramamosain provides insights in environmental adaptation.</title>
        <authorList>
            <person name="Zhang L."/>
        </authorList>
    </citation>
    <scope>NUCLEOTIDE SEQUENCE [LARGE SCALE GENOMIC DNA]</scope>
    <source>
        <strain evidence="2">LZ_2023a</strain>
        <tissue evidence="2">Muscle</tissue>
    </source>
</reference>
<dbReference type="InterPro" id="IPR013783">
    <property type="entry name" value="Ig-like_fold"/>
</dbReference>
<dbReference type="InterPro" id="IPR036179">
    <property type="entry name" value="Ig-like_dom_sf"/>
</dbReference>
<dbReference type="PANTHER" id="PTHR23279:SF41">
    <property type="entry name" value="DEFECTIVE PROBOSCIS EXTENSION RESPONSE 4-RELATED"/>
    <property type="match status" value="1"/>
</dbReference>
<dbReference type="PROSITE" id="PS50835">
    <property type="entry name" value="IG_LIKE"/>
    <property type="match status" value="2"/>
</dbReference>
<comment type="caution">
    <text evidence="2">The sequence shown here is derived from an EMBL/GenBank/DDBJ whole genome shotgun (WGS) entry which is preliminary data.</text>
</comment>
<dbReference type="SMART" id="SM00408">
    <property type="entry name" value="IGc2"/>
    <property type="match status" value="2"/>
</dbReference>
<dbReference type="SMART" id="SM00409">
    <property type="entry name" value="IG"/>
    <property type="match status" value="2"/>
</dbReference>
<dbReference type="SMART" id="SM00406">
    <property type="entry name" value="IGv"/>
    <property type="match status" value="2"/>
</dbReference>
<evidence type="ECO:0000259" key="1">
    <source>
        <dbReference type="PROSITE" id="PS50835"/>
    </source>
</evidence>
<gene>
    <name evidence="2" type="ORF">O3P69_014078</name>
</gene>
<evidence type="ECO:0000313" key="2">
    <source>
        <dbReference type="EMBL" id="KAK8377884.1"/>
    </source>
</evidence>